<sequence length="232" mass="24556">MITTLPYLAISMGLVSSFHCMGMCGPVALALPARNGTLARQAAGVLAYNAGRALTYAMFGIVIGTLGASLAWLGVLRYASVAVGILMLGHVFWPLGLDQRLHMPPFWQRAIIRVKQKMGLYLKKTGLSSMLLLGMLNGAIPCGLVYLALTSSVATGSPWGGSAFMALFGLGTMPAMLVIGLAKQRFTPALRSRVRKLAPIMVAIAGLWLVTRGIMAPDPDHSKNAAGVTICR</sequence>
<keyword evidence="1" id="KW-0472">Membrane</keyword>
<dbReference type="AlphaFoldDB" id="A0AAU8FQ65"/>
<dbReference type="RefSeq" id="WP_353721249.1">
    <property type="nucleotide sequence ID" value="NZ_CP159289.1"/>
</dbReference>
<keyword evidence="1" id="KW-1133">Transmembrane helix</keyword>
<feature type="transmembrane region" description="Helical" evidence="1">
    <location>
        <begin position="78"/>
        <end position="97"/>
    </location>
</feature>
<dbReference type="Pfam" id="PF13386">
    <property type="entry name" value="DsbD_2"/>
    <property type="match status" value="1"/>
</dbReference>
<dbReference type="PANTHER" id="PTHR42208:SF1">
    <property type="entry name" value="HEAVY METAL TRANSPORTER"/>
    <property type="match status" value="1"/>
</dbReference>
<name>A0AAU8FQ65_9BACT</name>
<dbReference type="PANTHER" id="PTHR42208">
    <property type="entry name" value="HEAVY METAL TRANSPORTER-RELATED"/>
    <property type="match status" value="1"/>
</dbReference>
<reference evidence="3" key="1">
    <citation type="submission" date="2024-06" db="EMBL/GenBank/DDBJ databases">
        <title>Sequencing and assembly of the genome of Dyadobacter sp. strain 676, a symbiont of Cyamopsis tetragonoloba.</title>
        <authorList>
            <person name="Guro P."/>
            <person name="Sazanova A."/>
            <person name="Kuznetsova I."/>
            <person name="Belimov A."/>
            <person name="Safronova V."/>
        </authorList>
    </citation>
    <scope>NUCLEOTIDE SEQUENCE</scope>
    <source>
        <strain evidence="3">676</strain>
    </source>
</reference>
<feature type="domain" description="Urease accessory protein UreH-like transmembrane" evidence="2">
    <location>
        <begin position="9"/>
        <end position="208"/>
    </location>
</feature>
<gene>
    <name evidence="3" type="ORF">ABV298_05945</name>
</gene>
<evidence type="ECO:0000313" key="3">
    <source>
        <dbReference type="EMBL" id="XCH25951.1"/>
    </source>
</evidence>
<evidence type="ECO:0000256" key="1">
    <source>
        <dbReference type="SAM" id="Phobius"/>
    </source>
</evidence>
<organism evidence="3">
    <name type="scientific">Dyadobacter sp. 676</name>
    <dbReference type="NCBI Taxonomy" id="3088362"/>
    <lineage>
        <taxon>Bacteria</taxon>
        <taxon>Pseudomonadati</taxon>
        <taxon>Bacteroidota</taxon>
        <taxon>Cytophagia</taxon>
        <taxon>Cytophagales</taxon>
        <taxon>Spirosomataceae</taxon>
        <taxon>Dyadobacter</taxon>
    </lineage>
</organism>
<proteinExistence type="predicted"/>
<accession>A0AAU8FQ65</accession>
<feature type="transmembrane region" description="Helical" evidence="1">
    <location>
        <begin position="53"/>
        <end position="72"/>
    </location>
</feature>
<feature type="transmembrane region" description="Helical" evidence="1">
    <location>
        <begin position="161"/>
        <end position="182"/>
    </location>
</feature>
<protein>
    <submittedName>
        <fullName evidence="3">Sulfite exporter TauE/SafE family protein</fullName>
    </submittedName>
</protein>
<feature type="transmembrane region" description="Helical" evidence="1">
    <location>
        <begin position="194"/>
        <end position="215"/>
    </location>
</feature>
<dbReference type="EMBL" id="CP159289">
    <property type="protein sequence ID" value="XCH25951.1"/>
    <property type="molecule type" value="Genomic_DNA"/>
</dbReference>
<keyword evidence="1" id="KW-0812">Transmembrane</keyword>
<dbReference type="InterPro" id="IPR039447">
    <property type="entry name" value="UreH-like_TM_dom"/>
</dbReference>
<feature type="transmembrane region" description="Helical" evidence="1">
    <location>
        <begin position="127"/>
        <end position="149"/>
    </location>
</feature>
<feature type="transmembrane region" description="Helical" evidence="1">
    <location>
        <begin position="6"/>
        <end position="32"/>
    </location>
</feature>
<evidence type="ECO:0000259" key="2">
    <source>
        <dbReference type="Pfam" id="PF13386"/>
    </source>
</evidence>